<accession>A0A484HIX0</accession>
<gene>
    <name evidence="2" type="primary">higA</name>
    <name evidence="2" type="ORF">EPICR_120021</name>
</gene>
<dbReference type="Pfam" id="PF05973">
    <property type="entry name" value="Gp49"/>
    <property type="match status" value="1"/>
</dbReference>
<feature type="domain" description="HTH cro/C1-type" evidence="1">
    <location>
        <begin position="150"/>
        <end position="205"/>
    </location>
</feature>
<evidence type="ECO:0000259" key="1">
    <source>
        <dbReference type="PROSITE" id="PS50943"/>
    </source>
</evidence>
<sequence>MKIISFYRTSSGRCPIEDHLNTLTDMETQKITWVLRLIRETDQISSKYFKKLVNTDDIWEARVRSGNNFFRLLGFFEDQERVVLTNSFQKKTQKTPRKEIKLAEKRKNILKGRRKMDDLDKYIEKRKKQSPRFARNYEKGYEQFKIGVLLKQARLEAGFTQEQVARKLQTGKSAISRIENHAEDIRLSTLANYAQALGKSLKLEVA</sequence>
<dbReference type="InterPro" id="IPR001387">
    <property type="entry name" value="Cro/C1-type_HTH"/>
</dbReference>
<dbReference type="Pfam" id="PF01381">
    <property type="entry name" value="HTH_3"/>
    <property type="match status" value="1"/>
</dbReference>
<dbReference type="PROSITE" id="PS50943">
    <property type="entry name" value="HTH_CROC1"/>
    <property type="match status" value="1"/>
</dbReference>
<name>A0A484HIX0_9BACT</name>
<dbReference type="SMART" id="SM00530">
    <property type="entry name" value="HTH_XRE"/>
    <property type="match status" value="1"/>
</dbReference>
<protein>
    <submittedName>
        <fullName evidence="2">Antitoxin HigA</fullName>
    </submittedName>
</protein>
<dbReference type="AlphaFoldDB" id="A0A484HIX0"/>
<dbReference type="GO" id="GO:0003677">
    <property type="term" value="F:DNA binding"/>
    <property type="evidence" value="ECO:0007669"/>
    <property type="project" value="InterPro"/>
</dbReference>
<dbReference type="SUPFAM" id="SSF47413">
    <property type="entry name" value="lambda repressor-like DNA-binding domains"/>
    <property type="match status" value="1"/>
</dbReference>
<reference evidence="2" key="1">
    <citation type="submission" date="2019-01" db="EMBL/GenBank/DDBJ databases">
        <authorList>
            <consortium name="Genoscope - CEA"/>
            <person name="William W."/>
        </authorList>
    </citation>
    <scope>NUCLEOTIDE SEQUENCE</scope>
    <source>
        <strain evidence="2">CR-1</strain>
    </source>
</reference>
<dbReference type="CDD" id="cd00093">
    <property type="entry name" value="HTH_XRE"/>
    <property type="match status" value="1"/>
</dbReference>
<dbReference type="Gene3D" id="1.10.260.40">
    <property type="entry name" value="lambda repressor-like DNA-binding domains"/>
    <property type="match status" value="1"/>
</dbReference>
<organism evidence="2">
    <name type="scientific">uncultured Desulfobacteraceae bacterium</name>
    <dbReference type="NCBI Taxonomy" id="218296"/>
    <lineage>
        <taxon>Bacteria</taxon>
        <taxon>Pseudomonadati</taxon>
        <taxon>Thermodesulfobacteriota</taxon>
        <taxon>Desulfobacteria</taxon>
        <taxon>Desulfobacterales</taxon>
        <taxon>Desulfobacteraceae</taxon>
        <taxon>environmental samples</taxon>
    </lineage>
</organism>
<proteinExistence type="predicted"/>
<dbReference type="InterPro" id="IPR009241">
    <property type="entry name" value="HigB-like"/>
</dbReference>
<dbReference type="InterPro" id="IPR010982">
    <property type="entry name" value="Lambda_DNA-bd_dom_sf"/>
</dbReference>
<dbReference type="EMBL" id="CAACVI010000004">
    <property type="protein sequence ID" value="VEN73125.1"/>
    <property type="molecule type" value="Genomic_DNA"/>
</dbReference>
<evidence type="ECO:0000313" key="2">
    <source>
        <dbReference type="EMBL" id="VEN73125.1"/>
    </source>
</evidence>